<accession>A0A559TKB1</accession>
<comment type="similarity">
    <text evidence="3">Belongs to the isocitrate lyase/PEP mutase superfamily. PEP mutase family.</text>
</comment>
<name>A0A559TKB1_9HYPH</name>
<gene>
    <name evidence="4" type="ORF">BCL32_0426</name>
</gene>
<dbReference type="CDD" id="cd00377">
    <property type="entry name" value="ICL_PEPM"/>
    <property type="match status" value="1"/>
</dbReference>
<evidence type="ECO:0000313" key="5">
    <source>
        <dbReference type="Proteomes" id="UP000319824"/>
    </source>
</evidence>
<dbReference type="NCBIfam" id="TIGR02320">
    <property type="entry name" value="PEP_mutase"/>
    <property type="match status" value="1"/>
</dbReference>
<dbReference type="Gene3D" id="3.20.20.60">
    <property type="entry name" value="Phosphoenolpyruvate-binding domains"/>
    <property type="match status" value="1"/>
</dbReference>
<evidence type="ECO:0000256" key="2">
    <source>
        <dbReference type="ARBA" id="ARBA00024063"/>
    </source>
</evidence>
<protein>
    <recommendedName>
        <fullName evidence="2">phosphoenolpyruvate mutase</fullName>
        <ecNumber evidence="2">5.4.2.9</ecNumber>
    </recommendedName>
</protein>
<organism evidence="4 5">
    <name type="scientific">Rhizobium mongolense USDA 1844</name>
    <dbReference type="NCBI Taxonomy" id="1079460"/>
    <lineage>
        <taxon>Bacteria</taxon>
        <taxon>Pseudomonadati</taxon>
        <taxon>Pseudomonadota</taxon>
        <taxon>Alphaproteobacteria</taxon>
        <taxon>Hyphomicrobiales</taxon>
        <taxon>Rhizobiaceae</taxon>
        <taxon>Rhizobium/Agrobacterium group</taxon>
        <taxon>Rhizobium</taxon>
    </lineage>
</organism>
<dbReference type="SUPFAM" id="SSF51621">
    <property type="entry name" value="Phosphoenolpyruvate/pyruvate domain"/>
    <property type="match status" value="1"/>
</dbReference>
<keyword evidence="4" id="KW-0670">Pyruvate</keyword>
<dbReference type="PANTHER" id="PTHR42905:SF7">
    <property type="entry name" value="PHOSPHOENOLPYRUVATE PHOSPHOMUTASE"/>
    <property type="match status" value="1"/>
</dbReference>
<dbReference type="RefSeq" id="WP_022719377.1">
    <property type="nucleotide sequence ID" value="NZ_ATTQ01000058.1"/>
</dbReference>
<dbReference type="InterPro" id="IPR039556">
    <property type="entry name" value="ICL/PEPM"/>
</dbReference>
<dbReference type="EMBL" id="VISO01000001">
    <property type="protein sequence ID" value="TVZ75048.1"/>
    <property type="molecule type" value="Genomic_DNA"/>
</dbReference>
<dbReference type="InterPro" id="IPR040442">
    <property type="entry name" value="Pyrv_kinase-like_dom_sf"/>
</dbReference>
<dbReference type="InterPro" id="IPR012698">
    <property type="entry name" value="PEnolPyrv_PMutase_core"/>
</dbReference>
<dbReference type="EC" id="5.4.2.9" evidence="2"/>
<dbReference type="InterPro" id="IPR015813">
    <property type="entry name" value="Pyrv/PenolPyrv_kinase-like_dom"/>
</dbReference>
<keyword evidence="1" id="KW-0413">Isomerase</keyword>
<evidence type="ECO:0000256" key="3">
    <source>
        <dbReference type="ARBA" id="ARBA00038455"/>
    </source>
</evidence>
<proteinExistence type="inferred from homology"/>
<reference evidence="4 5" key="1">
    <citation type="submission" date="2019-06" db="EMBL/GenBank/DDBJ databases">
        <title>Pac Bio to generate improved reference genome sequences for organisms with transposon mutant libraries (support for FEBA project).</title>
        <authorList>
            <person name="Blow M."/>
        </authorList>
    </citation>
    <scope>NUCLEOTIDE SEQUENCE [LARGE SCALE GENOMIC DNA]</scope>
    <source>
        <strain evidence="4 5">USDA 1844</strain>
    </source>
</reference>
<dbReference type="AlphaFoldDB" id="A0A559TKB1"/>
<sequence length="332" mass="34971">MLKSSTSEVMSQGVAIEDAVGECGSGEGSKATPYVPKSIGTVEDPTAALRTLIQSNELAFLMGAHDGLSAAIARQAGFAGLWASGLSISASLGYRDANEASWTDVVEVVSRMAHASGLPILVDGDSGFGNFNNARLLATKLLQRGAAGVCLEDKGFPKMNSFVGDRHPLAEIGEFSGRLRAVKDTTGGDLVLVARTEALIAGHGLDEALARAEAYAAAGADAILIHSGKSEPAEILAFAVQWQNKLPVVIVPTKYYRTPVSAYREAGISTVIWANHAMRAAVAGMREVCSRIITEESIAGIEPELATLDEVFGLLRYDELAAAEERYLPKHG</sequence>
<dbReference type="Pfam" id="PF13714">
    <property type="entry name" value="PEP_mutase"/>
    <property type="match status" value="1"/>
</dbReference>
<comment type="caution">
    <text evidence="4">The sequence shown here is derived from an EMBL/GenBank/DDBJ whole genome shotgun (WGS) entry which is preliminary data.</text>
</comment>
<dbReference type="PANTHER" id="PTHR42905">
    <property type="entry name" value="PHOSPHOENOLPYRUVATE CARBOXYLASE"/>
    <property type="match status" value="1"/>
</dbReference>
<dbReference type="Proteomes" id="UP000319824">
    <property type="component" value="Unassembled WGS sequence"/>
</dbReference>
<evidence type="ECO:0000256" key="1">
    <source>
        <dbReference type="ARBA" id="ARBA00023235"/>
    </source>
</evidence>
<dbReference type="GO" id="GO:0050188">
    <property type="term" value="F:phosphoenolpyruvate mutase activity"/>
    <property type="evidence" value="ECO:0007669"/>
    <property type="project" value="UniProtKB-EC"/>
</dbReference>
<evidence type="ECO:0000313" key="4">
    <source>
        <dbReference type="EMBL" id="TVZ75048.1"/>
    </source>
</evidence>